<feature type="transmembrane region" description="Helical" evidence="9">
    <location>
        <begin position="12"/>
        <end position="29"/>
    </location>
</feature>
<dbReference type="EMBL" id="FRXO01000004">
    <property type="protein sequence ID" value="SHO65588.1"/>
    <property type="molecule type" value="Genomic_DNA"/>
</dbReference>
<dbReference type="Gene3D" id="3.30.2090.10">
    <property type="entry name" value="Multidrug efflux transporter AcrB TolC docking domain, DN and DC subdomains"/>
    <property type="match status" value="3"/>
</dbReference>
<dbReference type="InterPro" id="IPR027463">
    <property type="entry name" value="AcrB_DN_DC_subdom"/>
</dbReference>
<dbReference type="RefSeq" id="WP_073628644.1">
    <property type="nucleotide sequence ID" value="NZ_FRXO01000004.1"/>
</dbReference>
<keyword evidence="7 9" id="KW-0472">Membrane</keyword>
<gene>
    <name evidence="10" type="ORF">SAMN02745172_02233</name>
</gene>
<dbReference type="PANTHER" id="PTHR32063:SF34">
    <property type="entry name" value="MULTIDRUG RESISTANCE PROTEIN MDTC"/>
    <property type="match status" value="1"/>
</dbReference>
<dbReference type="Gene3D" id="1.20.1640.10">
    <property type="entry name" value="Multidrug efflux transporter AcrB transmembrane domain"/>
    <property type="match status" value="3"/>
</dbReference>
<keyword evidence="2" id="KW-0813">Transport</keyword>
<dbReference type="FunFam" id="1.20.1640.10:FF:000001">
    <property type="entry name" value="Efflux pump membrane transporter"/>
    <property type="match status" value="1"/>
</dbReference>
<dbReference type="Pfam" id="PF00873">
    <property type="entry name" value="ACR_tran"/>
    <property type="match status" value="1"/>
</dbReference>
<dbReference type="Gene3D" id="3.30.70.1430">
    <property type="entry name" value="Multidrug efflux transporter AcrB pore domain"/>
    <property type="match status" value="2"/>
</dbReference>
<keyword evidence="6 9" id="KW-1133">Transmembrane helix</keyword>
<protein>
    <submittedName>
        <fullName evidence="10">Multidrug efflux pump</fullName>
    </submittedName>
</protein>
<keyword evidence="5 9" id="KW-0812">Transmembrane</keyword>
<keyword evidence="4" id="KW-0997">Cell inner membrane</keyword>
<evidence type="ECO:0000256" key="6">
    <source>
        <dbReference type="ARBA" id="ARBA00022989"/>
    </source>
</evidence>
<evidence type="ECO:0000256" key="5">
    <source>
        <dbReference type="ARBA" id="ARBA00022692"/>
    </source>
</evidence>
<dbReference type="SUPFAM" id="SSF82693">
    <property type="entry name" value="Multidrug efflux transporter AcrB pore domain, PN1, PN2, PC1 and PC2 subdomains"/>
    <property type="match status" value="3"/>
</dbReference>
<evidence type="ECO:0000256" key="8">
    <source>
        <dbReference type="SAM" id="MobiDB-lite"/>
    </source>
</evidence>
<feature type="transmembrane region" description="Helical" evidence="9">
    <location>
        <begin position="463"/>
        <end position="490"/>
    </location>
</feature>
<dbReference type="FunFam" id="3.30.70.1430:FF:000001">
    <property type="entry name" value="Efflux pump membrane transporter"/>
    <property type="match status" value="1"/>
</dbReference>
<dbReference type="PANTHER" id="PTHR32063">
    <property type="match status" value="1"/>
</dbReference>
<evidence type="ECO:0000256" key="7">
    <source>
        <dbReference type="ARBA" id="ARBA00023136"/>
    </source>
</evidence>
<dbReference type="Gene3D" id="3.30.70.1320">
    <property type="entry name" value="Multidrug efflux transporter AcrB pore domain like"/>
    <property type="match status" value="1"/>
</dbReference>
<evidence type="ECO:0000256" key="4">
    <source>
        <dbReference type="ARBA" id="ARBA00022519"/>
    </source>
</evidence>
<comment type="subcellular location">
    <subcellularLocation>
        <location evidence="1">Cell inner membrane</location>
        <topology evidence="1">Multi-pass membrane protein</topology>
    </subcellularLocation>
</comment>
<evidence type="ECO:0000256" key="3">
    <source>
        <dbReference type="ARBA" id="ARBA00022475"/>
    </source>
</evidence>
<name>A0A1M7ZL27_9HYPH</name>
<evidence type="ECO:0000256" key="1">
    <source>
        <dbReference type="ARBA" id="ARBA00004429"/>
    </source>
</evidence>
<evidence type="ECO:0000256" key="2">
    <source>
        <dbReference type="ARBA" id="ARBA00022448"/>
    </source>
</evidence>
<feature type="transmembrane region" description="Helical" evidence="9">
    <location>
        <begin position="905"/>
        <end position="922"/>
    </location>
</feature>
<dbReference type="Gene3D" id="3.30.70.1440">
    <property type="entry name" value="Multidrug efflux transporter AcrB pore domain"/>
    <property type="match status" value="2"/>
</dbReference>
<dbReference type="Proteomes" id="UP000186406">
    <property type="component" value="Unassembled WGS sequence"/>
</dbReference>
<dbReference type="SUPFAM" id="SSF82866">
    <property type="entry name" value="Multidrug efflux transporter AcrB transmembrane domain"/>
    <property type="match status" value="2"/>
</dbReference>
<dbReference type="OrthoDB" id="9807350at2"/>
<dbReference type="SUPFAM" id="SSF82714">
    <property type="entry name" value="Multidrug efflux transporter AcrB TolC docking domain, DN and DC subdomains"/>
    <property type="match status" value="2"/>
</dbReference>
<feature type="transmembrane region" description="Helical" evidence="9">
    <location>
        <begin position="337"/>
        <end position="356"/>
    </location>
</feature>
<reference evidence="10 11" key="1">
    <citation type="submission" date="2016-12" db="EMBL/GenBank/DDBJ databases">
        <authorList>
            <person name="Song W.-J."/>
            <person name="Kurnit D.M."/>
        </authorList>
    </citation>
    <scope>NUCLEOTIDE SEQUENCE [LARGE SCALE GENOMIC DNA]</scope>
    <source>
        <strain evidence="10 11">DSM 19599</strain>
    </source>
</reference>
<feature type="transmembrane region" description="Helical" evidence="9">
    <location>
        <begin position="431"/>
        <end position="457"/>
    </location>
</feature>
<feature type="transmembrane region" description="Helical" evidence="9">
    <location>
        <begin position="942"/>
        <end position="968"/>
    </location>
</feature>
<dbReference type="AlphaFoldDB" id="A0A1M7ZL27"/>
<dbReference type="InterPro" id="IPR001036">
    <property type="entry name" value="Acrflvin-R"/>
</dbReference>
<feature type="transmembrane region" description="Helical" evidence="9">
    <location>
        <begin position="363"/>
        <end position="383"/>
    </location>
</feature>
<feature type="region of interest" description="Disordered" evidence="8">
    <location>
        <begin position="768"/>
        <end position="792"/>
    </location>
</feature>
<proteinExistence type="predicted"/>
<accession>A0A1M7ZL27</accession>
<dbReference type="GO" id="GO:0005886">
    <property type="term" value="C:plasma membrane"/>
    <property type="evidence" value="ECO:0007669"/>
    <property type="project" value="UniProtKB-SubCell"/>
</dbReference>
<feature type="transmembrane region" description="Helical" evidence="9">
    <location>
        <begin position="526"/>
        <end position="545"/>
    </location>
</feature>
<feature type="transmembrane region" description="Helical" evidence="9">
    <location>
        <begin position="1033"/>
        <end position="1059"/>
    </location>
</feature>
<dbReference type="STRING" id="1123029.SAMN02745172_02233"/>
<evidence type="ECO:0000313" key="11">
    <source>
        <dbReference type="Proteomes" id="UP000186406"/>
    </source>
</evidence>
<feature type="transmembrane region" description="Helical" evidence="9">
    <location>
        <begin position="1004"/>
        <end position="1021"/>
    </location>
</feature>
<dbReference type="GO" id="GO:0042910">
    <property type="term" value="F:xenobiotic transmembrane transporter activity"/>
    <property type="evidence" value="ECO:0007669"/>
    <property type="project" value="TreeGrafter"/>
</dbReference>
<evidence type="ECO:0000256" key="9">
    <source>
        <dbReference type="SAM" id="Phobius"/>
    </source>
</evidence>
<organism evidence="10 11">
    <name type="scientific">Pseudoxanthobacter soli DSM 19599</name>
    <dbReference type="NCBI Taxonomy" id="1123029"/>
    <lineage>
        <taxon>Bacteria</taxon>
        <taxon>Pseudomonadati</taxon>
        <taxon>Pseudomonadota</taxon>
        <taxon>Alphaproteobacteria</taxon>
        <taxon>Hyphomicrobiales</taxon>
        <taxon>Segnochrobactraceae</taxon>
        <taxon>Pseudoxanthobacter</taxon>
    </lineage>
</organism>
<keyword evidence="11" id="KW-1185">Reference proteome</keyword>
<evidence type="ECO:0000313" key="10">
    <source>
        <dbReference type="EMBL" id="SHO65588.1"/>
    </source>
</evidence>
<keyword evidence="3" id="KW-1003">Cell membrane</keyword>
<sequence>MNLSAPFIRRPVATTLLTVAVIIAGLLGYRQLPVAPLPNVEFPTIMVQAQMAGASPETMATSVAGVLERYLGQIAGVTEMTSQSSSGNTRIVLQFDLSRDIEGAAKDVQAAINASRTDLPSSLRSNPTYRKFNPADAPILILALSSPTRDRGQIYDTAATILQQKLSQVEGVGNVDVNGASLPAVRVELNPHSLAKYGIALEDVRAALASANANSPKGIIESSNQRWQIYANDQASKAADYRDITVAVRNGAAIKLTDVASVIDSVEDVRNAGFINGDPAVLLTVYNQPGANVIETVDRVRAVLPQLRAALPGDVTLTETGDRSVTIRASFRDTQRALVIAVLLVVGVVFVFLGSLRAAIIPSVAVPTSIIGTFGLMALAGYSLDNFSLMALTIATGFVVDDAIVVLENISRRMEEGETRLVAALNGAKEVGFTVLSMSLSLIAVFLPLLVMGGIIGRLFEEFSITLSMAIAISLVISLTTTPMMCAVLLPRERKEKRPGLGMRAMAAAQRGYDRSLGWVLGHPRLVLTSLLITIVLNVVLYAIVPKGFMPPQDTGLLMGGIRADSAISFTLMQQKLRQVQQIVASDPGVDQVIGSTGGRTTNSANVFITLKPRAERDSADAILARLRPKLAEVPGARLFMFSRQDLRVGGRQSLAQYQYTLQGDDTRELDAWSERLVQALRHEPSVTDVNSDQEEGGLQMQLVLDRTTAARYGLSPDVIDATLYDAFGQRSVSTIHSDMNEYRVIMELAPEFLTDPSTLDTIYVSGSGARASGSSRTNSTTSSSAATAGSDAATAVRNQATNAIATGGSASTSSGAAVSTRNETMIPLSAFAHYEPGRTPTQIRHQGQFASATISFNLTDGASLGDAVAAIDRAAAEIHLPTSIQGSFSGTAATFQSTSQNQPLLILAALVTIYIVLGVLYESYVHPITILSTLPSAGVGAVLALLVSGTEFSVIALIGVILLIGIVKKNAIMMVDFALQAERNEGLAPLEAIHRAAVQRFRPIMMTTLAALLGALPLALDFGEGGEIRRPLGIAIIGGLIVSQLLTLYTTPVVYLTLDRLRLRSAAKWRSFTRGNRRAAS</sequence>
<dbReference type="PRINTS" id="PR00702">
    <property type="entry name" value="ACRIFLAVINRP"/>
</dbReference>